<keyword evidence="4" id="KW-0732">Signal</keyword>
<name>A0ABV0MGH1_9TELE</name>
<organism evidence="8 9">
    <name type="scientific">Goodea atripinnis</name>
    <dbReference type="NCBI Taxonomy" id="208336"/>
    <lineage>
        <taxon>Eukaryota</taxon>
        <taxon>Metazoa</taxon>
        <taxon>Chordata</taxon>
        <taxon>Craniata</taxon>
        <taxon>Vertebrata</taxon>
        <taxon>Euteleostomi</taxon>
        <taxon>Actinopterygii</taxon>
        <taxon>Neopterygii</taxon>
        <taxon>Teleostei</taxon>
        <taxon>Neoteleostei</taxon>
        <taxon>Acanthomorphata</taxon>
        <taxon>Ovalentaria</taxon>
        <taxon>Atherinomorphae</taxon>
        <taxon>Cyprinodontiformes</taxon>
        <taxon>Goodeidae</taxon>
        <taxon>Goodea</taxon>
    </lineage>
</organism>
<dbReference type="Pfam" id="PF07474">
    <property type="entry name" value="G2F"/>
    <property type="match status" value="1"/>
</dbReference>
<sequence>MVNDREFGVSFLEANITDNEEQGTSTLEARLDNIPPTVGPLLKVLVSVFTPIYWTTVLQNGATRNGFSFTQGHFRQESQLEFETGVFVEVIMCIQGPQLYLEFLLHHYKIGSHHISTVFDLSDLTSPSSHRTLMSHMCRRAKDSCTHGHRRPTREEAAPWGCAVIIPSFMRARRSAKALYFSCSRFPE</sequence>
<evidence type="ECO:0000256" key="6">
    <source>
        <dbReference type="ARBA" id="ARBA00023180"/>
    </source>
</evidence>
<dbReference type="Proteomes" id="UP001476798">
    <property type="component" value="Unassembled WGS sequence"/>
</dbReference>
<dbReference type="SUPFAM" id="SSF54511">
    <property type="entry name" value="GFP-like"/>
    <property type="match status" value="1"/>
</dbReference>
<keyword evidence="3" id="KW-0272">Extracellular matrix</keyword>
<keyword evidence="9" id="KW-1185">Reference proteome</keyword>
<accession>A0ABV0MGH1</accession>
<dbReference type="InterPro" id="IPR006605">
    <property type="entry name" value="G2_nidogen/fibulin_G2F"/>
</dbReference>
<evidence type="ECO:0000256" key="2">
    <source>
        <dbReference type="ARBA" id="ARBA00022525"/>
    </source>
</evidence>
<evidence type="ECO:0000259" key="7">
    <source>
        <dbReference type="PROSITE" id="PS50993"/>
    </source>
</evidence>
<evidence type="ECO:0000256" key="3">
    <source>
        <dbReference type="ARBA" id="ARBA00022530"/>
    </source>
</evidence>
<evidence type="ECO:0000313" key="9">
    <source>
        <dbReference type="Proteomes" id="UP001476798"/>
    </source>
</evidence>
<feature type="domain" description="Nidogen G2 beta-barrel" evidence="7">
    <location>
        <begin position="1"/>
        <end position="188"/>
    </location>
</feature>
<dbReference type="Gene3D" id="2.40.155.10">
    <property type="entry name" value="Green fluorescent protein"/>
    <property type="match status" value="1"/>
</dbReference>
<keyword evidence="2" id="KW-0964">Secreted</keyword>
<proteinExistence type="predicted"/>
<evidence type="ECO:0000313" key="8">
    <source>
        <dbReference type="EMBL" id="MEQ2158170.1"/>
    </source>
</evidence>
<protein>
    <recommendedName>
        <fullName evidence="7">Nidogen G2 beta-barrel domain-containing protein</fullName>
    </recommendedName>
</protein>
<dbReference type="EMBL" id="JAHRIO010000530">
    <property type="protein sequence ID" value="MEQ2158170.1"/>
    <property type="molecule type" value="Genomic_DNA"/>
</dbReference>
<dbReference type="PROSITE" id="PS50993">
    <property type="entry name" value="NIDOGEN_G2"/>
    <property type="match status" value="1"/>
</dbReference>
<reference evidence="8 9" key="1">
    <citation type="submission" date="2021-06" db="EMBL/GenBank/DDBJ databases">
        <authorList>
            <person name="Palmer J.M."/>
        </authorList>
    </citation>
    <scope>NUCLEOTIDE SEQUENCE [LARGE SCALE GENOMIC DNA]</scope>
    <source>
        <strain evidence="8 9">GA_2019</strain>
        <tissue evidence="8">Muscle</tissue>
    </source>
</reference>
<gene>
    <name evidence="8" type="ORF">GOODEAATRI_009471</name>
</gene>
<evidence type="ECO:0000256" key="1">
    <source>
        <dbReference type="ARBA" id="ARBA00004498"/>
    </source>
</evidence>
<evidence type="ECO:0000256" key="4">
    <source>
        <dbReference type="ARBA" id="ARBA00022729"/>
    </source>
</evidence>
<evidence type="ECO:0000256" key="5">
    <source>
        <dbReference type="ARBA" id="ARBA00022837"/>
    </source>
</evidence>
<keyword evidence="6" id="KW-0325">Glycoprotein</keyword>
<comment type="subcellular location">
    <subcellularLocation>
        <location evidence="1">Secreted</location>
        <location evidence="1">Extracellular space</location>
        <location evidence="1">Extracellular matrix</location>
    </subcellularLocation>
</comment>
<dbReference type="InterPro" id="IPR009017">
    <property type="entry name" value="GFP"/>
</dbReference>
<comment type="caution">
    <text evidence="8">The sequence shown here is derived from an EMBL/GenBank/DDBJ whole genome shotgun (WGS) entry which is preliminary data.</text>
</comment>
<keyword evidence="5" id="KW-0106">Calcium</keyword>